<organism evidence="1 2">
    <name type="scientific">Tumebacillus lipolyticus</name>
    <dbReference type="NCBI Taxonomy" id="1280370"/>
    <lineage>
        <taxon>Bacteria</taxon>
        <taxon>Bacillati</taxon>
        <taxon>Bacillota</taxon>
        <taxon>Bacilli</taxon>
        <taxon>Bacillales</taxon>
        <taxon>Alicyclobacillaceae</taxon>
        <taxon>Tumebacillus</taxon>
    </lineage>
</organism>
<dbReference type="SUPFAM" id="SSF56784">
    <property type="entry name" value="HAD-like"/>
    <property type="match status" value="1"/>
</dbReference>
<comment type="caution">
    <text evidence="1">The sequence shown here is derived from an EMBL/GenBank/DDBJ whole genome shotgun (WGS) entry which is preliminary data.</text>
</comment>
<sequence length="276" mass="30630">MNYKMIVSDIDGTLLNSQGRLTEGVKSAVRKLHAEGVIVTLATGRNLRGVLPLVEELGLNVPVILGNGTVIVDPLKKETLLHRPLPVDTAHKILDVIAGHGLWSSIFVHTFEGIDTYYDRDPGFDAAYLFVNRDPSISRQVEDFRQLTGIDPLKVLLIDRPEKVNPLIEDLKKIDDHKFSMFVSTYDFPGYTFLEMFDHASSKAAGIDHLAKQFGIAAEEVVAVGDNLNDMEMIEYAGLGVAMAQGVEELKRAADWTTRSNDEDGVAYLIHERILK</sequence>
<dbReference type="PANTHER" id="PTHR10000">
    <property type="entry name" value="PHOSPHOSERINE PHOSPHATASE"/>
    <property type="match status" value="1"/>
</dbReference>
<name>A0ABW5A0T8_9BACL</name>
<dbReference type="PROSITE" id="PS01229">
    <property type="entry name" value="COF_2"/>
    <property type="match status" value="1"/>
</dbReference>
<evidence type="ECO:0000313" key="1">
    <source>
        <dbReference type="EMBL" id="MFD2171550.1"/>
    </source>
</evidence>
<dbReference type="InterPro" id="IPR023214">
    <property type="entry name" value="HAD_sf"/>
</dbReference>
<proteinExistence type="predicted"/>
<keyword evidence="2" id="KW-1185">Reference proteome</keyword>
<gene>
    <name evidence="1" type="ORF">ACFSOY_16435</name>
</gene>
<dbReference type="SFLD" id="SFLDG01140">
    <property type="entry name" value="C2.B:_Phosphomannomutase_and_P"/>
    <property type="match status" value="1"/>
</dbReference>
<dbReference type="EMBL" id="JBHUIO010000011">
    <property type="protein sequence ID" value="MFD2171550.1"/>
    <property type="molecule type" value="Genomic_DNA"/>
</dbReference>
<dbReference type="Proteomes" id="UP001597343">
    <property type="component" value="Unassembled WGS sequence"/>
</dbReference>
<dbReference type="Pfam" id="PF08282">
    <property type="entry name" value="Hydrolase_3"/>
    <property type="match status" value="1"/>
</dbReference>
<dbReference type="CDD" id="cd07516">
    <property type="entry name" value="HAD_Pase"/>
    <property type="match status" value="1"/>
</dbReference>
<dbReference type="SFLD" id="SFLDS00003">
    <property type="entry name" value="Haloacid_Dehalogenase"/>
    <property type="match status" value="1"/>
</dbReference>
<reference evidence="2" key="1">
    <citation type="journal article" date="2019" name="Int. J. Syst. Evol. Microbiol.">
        <title>The Global Catalogue of Microorganisms (GCM) 10K type strain sequencing project: providing services to taxonomists for standard genome sequencing and annotation.</title>
        <authorList>
            <consortium name="The Broad Institute Genomics Platform"/>
            <consortium name="The Broad Institute Genome Sequencing Center for Infectious Disease"/>
            <person name="Wu L."/>
            <person name="Ma J."/>
        </authorList>
    </citation>
    <scope>NUCLEOTIDE SEQUENCE [LARGE SCALE GENOMIC DNA]</scope>
    <source>
        <strain evidence="2">CGMCC 1.13574</strain>
    </source>
</reference>
<keyword evidence="1" id="KW-0378">Hydrolase</keyword>
<dbReference type="EC" id="3.1.3.-" evidence="1"/>
<dbReference type="GO" id="GO:0016787">
    <property type="term" value="F:hydrolase activity"/>
    <property type="evidence" value="ECO:0007669"/>
    <property type="project" value="UniProtKB-KW"/>
</dbReference>
<dbReference type="NCBIfam" id="TIGR01484">
    <property type="entry name" value="HAD-SF-IIB"/>
    <property type="match status" value="1"/>
</dbReference>
<dbReference type="InterPro" id="IPR006379">
    <property type="entry name" value="HAD-SF_hydro_IIB"/>
</dbReference>
<accession>A0ABW5A0T8</accession>
<dbReference type="NCBIfam" id="TIGR00099">
    <property type="entry name" value="Cof-subfamily"/>
    <property type="match status" value="1"/>
</dbReference>
<evidence type="ECO:0000313" key="2">
    <source>
        <dbReference type="Proteomes" id="UP001597343"/>
    </source>
</evidence>
<dbReference type="InterPro" id="IPR036412">
    <property type="entry name" value="HAD-like_sf"/>
</dbReference>
<protein>
    <submittedName>
        <fullName evidence="1">Cof-type HAD-IIB family hydrolase</fullName>
        <ecNumber evidence="1">3.1.3.-</ecNumber>
    </submittedName>
</protein>
<dbReference type="PANTHER" id="PTHR10000:SF8">
    <property type="entry name" value="HAD SUPERFAMILY HYDROLASE-LIKE, TYPE 3"/>
    <property type="match status" value="1"/>
</dbReference>
<dbReference type="Gene3D" id="3.30.1240.10">
    <property type="match status" value="1"/>
</dbReference>
<dbReference type="RefSeq" id="WP_386048463.1">
    <property type="nucleotide sequence ID" value="NZ_JBHUIO010000011.1"/>
</dbReference>
<dbReference type="InterPro" id="IPR000150">
    <property type="entry name" value="Cof"/>
</dbReference>
<dbReference type="Gene3D" id="3.40.50.1000">
    <property type="entry name" value="HAD superfamily/HAD-like"/>
    <property type="match status" value="1"/>
</dbReference>